<comment type="caution">
    <text evidence="3">The sequence shown here is derived from an EMBL/GenBank/DDBJ whole genome shotgun (WGS) entry which is preliminary data.</text>
</comment>
<dbReference type="RefSeq" id="WP_373972891.1">
    <property type="nucleotide sequence ID" value="NZ_JBHDLJ010000013.1"/>
</dbReference>
<reference evidence="3 4" key="1">
    <citation type="submission" date="2024-09" db="EMBL/GenBank/DDBJ databases">
        <authorList>
            <person name="Salinas-Garcia M.A."/>
            <person name="Prieme A."/>
        </authorList>
    </citation>
    <scope>NUCLEOTIDE SEQUENCE [LARGE SCALE GENOMIC DNA]</scope>
    <source>
        <strain evidence="3 4">DSM 21081</strain>
    </source>
</reference>
<keyword evidence="4" id="KW-1185">Reference proteome</keyword>
<feature type="compositionally biased region" description="Pro residues" evidence="1">
    <location>
        <begin position="1"/>
        <end position="11"/>
    </location>
</feature>
<evidence type="ECO:0000313" key="4">
    <source>
        <dbReference type="Proteomes" id="UP001575652"/>
    </source>
</evidence>
<proteinExistence type="predicted"/>
<name>A0ABV4UU56_9MICC</name>
<protein>
    <submittedName>
        <fullName evidence="3">Uncharacterized protein</fullName>
    </submittedName>
</protein>
<feature type="region of interest" description="Disordered" evidence="1">
    <location>
        <begin position="1"/>
        <end position="22"/>
    </location>
</feature>
<dbReference type="EMBL" id="JBHDLJ010000013">
    <property type="protein sequence ID" value="MFB0835718.1"/>
    <property type="molecule type" value="Genomic_DNA"/>
</dbReference>
<dbReference type="Proteomes" id="UP001575652">
    <property type="component" value="Unassembled WGS sequence"/>
</dbReference>
<evidence type="ECO:0000256" key="1">
    <source>
        <dbReference type="SAM" id="MobiDB-lite"/>
    </source>
</evidence>
<accession>A0ABV4UU56</accession>
<organism evidence="3 4">
    <name type="scientific">Arthrobacter halodurans</name>
    <dbReference type="NCBI Taxonomy" id="516699"/>
    <lineage>
        <taxon>Bacteria</taxon>
        <taxon>Bacillati</taxon>
        <taxon>Actinomycetota</taxon>
        <taxon>Actinomycetes</taxon>
        <taxon>Micrococcales</taxon>
        <taxon>Micrococcaceae</taxon>
        <taxon>Arthrobacter</taxon>
    </lineage>
</organism>
<evidence type="ECO:0000313" key="3">
    <source>
        <dbReference type="EMBL" id="MFB0835718.1"/>
    </source>
</evidence>
<sequence length="173" mass="17695">MTDPHTTPPAPLEGSSGSSGVKAPRHLSRDAWIFGLGGLCLGLAAGLVLGTLASAPYSQSTATVTGAEAPDSRPITDAAAECGVTDVQGVDVLDEGRSIQLATAGKESSGATYVQVMCVLDALGIPESTVSRMDSTRALDGRQAASWGDYSATWGYHPDNGLDIVVETVTEES</sequence>
<feature type="transmembrane region" description="Helical" evidence="2">
    <location>
        <begin position="31"/>
        <end position="53"/>
    </location>
</feature>
<keyword evidence="2" id="KW-1133">Transmembrane helix</keyword>
<gene>
    <name evidence="3" type="ORF">ACETWP_14095</name>
</gene>
<keyword evidence="2" id="KW-0812">Transmembrane</keyword>
<keyword evidence="2" id="KW-0472">Membrane</keyword>
<evidence type="ECO:0000256" key="2">
    <source>
        <dbReference type="SAM" id="Phobius"/>
    </source>
</evidence>